<reference evidence="1 2" key="1">
    <citation type="submission" date="2019-04" db="EMBL/GenBank/DDBJ databases">
        <title>Genome sequencing of Streptococcus rubneri DSM 26920(T).</title>
        <authorList>
            <person name="Kook J.-K."/>
            <person name="Park S.-N."/>
            <person name="Lim Y.K."/>
        </authorList>
    </citation>
    <scope>NUCLEOTIDE SEQUENCE [LARGE SCALE GENOMIC DNA]</scope>
    <source>
        <strain evidence="1 2">DSM 26920</strain>
    </source>
</reference>
<accession>A0A4Z1DXA6</accession>
<proteinExistence type="predicted"/>
<name>A0A4Z1DXA6_9STRE</name>
<dbReference type="InterPro" id="IPR032675">
    <property type="entry name" value="LRR_dom_sf"/>
</dbReference>
<dbReference type="RefSeq" id="WP_135781927.1">
    <property type="nucleotide sequence ID" value="NZ_MRXY01000012.1"/>
</dbReference>
<organism evidence="1 2">
    <name type="scientific">Streptococcus rubneri</name>
    <dbReference type="NCBI Taxonomy" id="1234680"/>
    <lineage>
        <taxon>Bacteria</taxon>
        <taxon>Bacillati</taxon>
        <taxon>Bacillota</taxon>
        <taxon>Bacilli</taxon>
        <taxon>Lactobacillales</taxon>
        <taxon>Streptococcaceae</taxon>
        <taxon>Streptococcus</taxon>
    </lineage>
</organism>
<dbReference type="EMBL" id="SRRP01000001">
    <property type="protein sequence ID" value="TGN91514.1"/>
    <property type="molecule type" value="Genomic_DNA"/>
</dbReference>
<comment type="caution">
    <text evidence="1">The sequence shown here is derived from an EMBL/GenBank/DDBJ whole genome shotgun (WGS) entry which is preliminary data.</text>
</comment>
<sequence>MTNTYYYYELTKNSIDSKDEFLKIKPLIDMNDILPILKGDYGVVNYNRLNAIVFQRYCVGDNDNTIYDIKLSESNVSRDIKRLDIFGAKDEILDLSEFINLERLDIWGSVNVREIIFPEHSGIKMLNILRVPKLEVLDNISSLKTLRYFSHRYSSRISDFNFLSNLEDLIFLSINNSKNLSDVKFLELSKIYYLDLSNTNVIKNHGLLEILEKMINLRFFYDGGNTKNMRAFLKKHLPSVSMLD</sequence>
<keyword evidence="2" id="KW-1185">Reference proteome</keyword>
<protein>
    <recommendedName>
        <fullName evidence="3">Leucine-rich repeat domain-containing protein</fullName>
    </recommendedName>
</protein>
<evidence type="ECO:0000313" key="1">
    <source>
        <dbReference type="EMBL" id="TGN91514.1"/>
    </source>
</evidence>
<evidence type="ECO:0000313" key="2">
    <source>
        <dbReference type="Proteomes" id="UP000297986"/>
    </source>
</evidence>
<dbReference type="SUPFAM" id="SSF52058">
    <property type="entry name" value="L domain-like"/>
    <property type="match status" value="1"/>
</dbReference>
<dbReference type="AlphaFoldDB" id="A0A4Z1DXA6"/>
<gene>
    <name evidence="1" type="ORF">E5S68_00690</name>
</gene>
<dbReference type="Proteomes" id="UP000297986">
    <property type="component" value="Unassembled WGS sequence"/>
</dbReference>
<evidence type="ECO:0008006" key="3">
    <source>
        <dbReference type="Google" id="ProtNLM"/>
    </source>
</evidence>
<dbReference type="Gene3D" id="3.80.10.10">
    <property type="entry name" value="Ribonuclease Inhibitor"/>
    <property type="match status" value="1"/>
</dbReference>